<dbReference type="AlphaFoldDB" id="F6WP93"/>
<reference evidence="2" key="4">
    <citation type="submission" date="2025-09" db="UniProtKB">
        <authorList>
            <consortium name="Ensembl"/>
        </authorList>
    </citation>
    <scope>IDENTIFICATION</scope>
</reference>
<accession>F6WP93</accession>
<name>F6WP93_CIOIN</name>
<dbReference type="RefSeq" id="XP_009857980.1">
    <property type="nucleotide sequence ID" value="XM_009859678.3"/>
</dbReference>
<feature type="compositionally biased region" description="Polar residues" evidence="1">
    <location>
        <begin position="34"/>
        <end position="48"/>
    </location>
</feature>
<dbReference type="HOGENOM" id="CLU_1593953_0_0_1"/>
<feature type="region of interest" description="Disordered" evidence="1">
    <location>
        <begin position="87"/>
        <end position="120"/>
    </location>
</feature>
<keyword evidence="3" id="KW-1185">Reference proteome</keyword>
<proteinExistence type="predicted"/>
<protein>
    <submittedName>
        <fullName evidence="2">Uncharacterized LOC104265507</fullName>
    </submittedName>
</protein>
<evidence type="ECO:0000313" key="3">
    <source>
        <dbReference type="Proteomes" id="UP000008144"/>
    </source>
</evidence>
<dbReference type="Ensembl" id="ENSCINT00000024016.2">
    <property type="protein sequence ID" value="ENSCINP00000023770.2"/>
    <property type="gene ID" value="ENSCING00000012816.2"/>
</dbReference>
<sequence>MQGIHQVVYSDEYISRSRVRHSDGIFDRTDNQHKQNSQSVNRANSRSQLIHSTNPDRFSVTSFVLFVRNALCCCCCLGSNRISNAPSDQHTSTIVASTSRNSLNESIPLRGSPDGKESKRISSVSSADKFNLFNSSDAMAFLVSEPGFDAINLNENLTSGATSNTSS</sequence>
<evidence type="ECO:0000313" key="2">
    <source>
        <dbReference type="Ensembl" id="ENSCINP00000023770.2"/>
    </source>
</evidence>
<reference evidence="2" key="3">
    <citation type="submission" date="2025-08" db="UniProtKB">
        <authorList>
            <consortium name="Ensembl"/>
        </authorList>
    </citation>
    <scope>IDENTIFICATION</scope>
</reference>
<dbReference type="InParanoid" id="F6WP93"/>
<feature type="region of interest" description="Disordered" evidence="1">
    <location>
        <begin position="25"/>
        <end position="48"/>
    </location>
</feature>
<dbReference type="GeneID" id="104265507"/>
<dbReference type="KEGG" id="cin:104265507"/>
<dbReference type="Proteomes" id="UP000008144">
    <property type="component" value="Chromosome 3"/>
</dbReference>
<evidence type="ECO:0000256" key="1">
    <source>
        <dbReference type="SAM" id="MobiDB-lite"/>
    </source>
</evidence>
<reference evidence="2" key="2">
    <citation type="journal article" date="2008" name="Genome Biol.">
        <title>Improved genome assembly and evidence-based global gene model set for the chordate Ciona intestinalis: new insight into intron and operon populations.</title>
        <authorList>
            <person name="Satou Y."/>
            <person name="Mineta K."/>
            <person name="Ogasawara M."/>
            <person name="Sasakura Y."/>
            <person name="Shoguchi E."/>
            <person name="Ueno K."/>
            <person name="Yamada L."/>
            <person name="Matsumoto J."/>
            <person name="Wasserscheid J."/>
            <person name="Dewar K."/>
            <person name="Wiley G.B."/>
            <person name="Macmil S.L."/>
            <person name="Roe B.A."/>
            <person name="Zeller R.W."/>
            <person name="Hastings K.E."/>
            <person name="Lemaire P."/>
            <person name="Lindquist E."/>
            <person name="Endo T."/>
            <person name="Hotta K."/>
            <person name="Inaba K."/>
        </authorList>
    </citation>
    <scope>NUCLEOTIDE SEQUENCE [LARGE SCALE GENOMIC DNA]</scope>
    <source>
        <strain evidence="2">wild type</strain>
    </source>
</reference>
<gene>
    <name evidence="2" type="primary">LOC104265507</name>
</gene>
<organism evidence="2 3">
    <name type="scientific">Ciona intestinalis</name>
    <name type="common">Transparent sea squirt</name>
    <name type="synonym">Ascidia intestinalis</name>
    <dbReference type="NCBI Taxonomy" id="7719"/>
    <lineage>
        <taxon>Eukaryota</taxon>
        <taxon>Metazoa</taxon>
        <taxon>Chordata</taxon>
        <taxon>Tunicata</taxon>
        <taxon>Ascidiacea</taxon>
        <taxon>Phlebobranchia</taxon>
        <taxon>Cionidae</taxon>
        <taxon>Ciona</taxon>
    </lineage>
</organism>
<dbReference type="EMBL" id="EAAA01001673">
    <property type="status" value="NOT_ANNOTATED_CDS"/>
    <property type="molecule type" value="Genomic_DNA"/>
</dbReference>
<reference evidence="3" key="1">
    <citation type="journal article" date="2002" name="Science">
        <title>The draft genome of Ciona intestinalis: insights into chordate and vertebrate origins.</title>
        <authorList>
            <person name="Dehal P."/>
            <person name="Satou Y."/>
            <person name="Campbell R.K."/>
            <person name="Chapman J."/>
            <person name="Degnan B."/>
            <person name="De Tomaso A."/>
            <person name="Davidson B."/>
            <person name="Di Gregorio A."/>
            <person name="Gelpke M."/>
            <person name="Goodstein D.M."/>
            <person name="Harafuji N."/>
            <person name="Hastings K.E."/>
            <person name="Ho I."/>
            <person name="Hotta K."/>
            <person name="Huang W."/>
            <person name="Kawashima T."/>
            <person name="Lemaire P."/>
            <person name="Martinez D."/>
            <person name="Meinertzhagen I.A."/>
            <person name="Necula S."/>
            <person name="Nonaka M."/>
            <person name="Putnam N."/>
            <person name="Rash S."/>
            <person name="Saiga H."/>
            <person name="Satake M."/>
            <person name="Terry A."/>
            <person name="Yamada L."/>
            <person name="Wang H.G."/>
            <person name="Awazu S."/>
            <person name="Azumi K."/>
            <person name="Boore J."/>
            <person name="Branno M."/>
            <person name="Chin-Bow S."/>
            <person name="DeSantis R."/>
            <person name="Doyle S."/>
            <person name="Francino P."/>
            <person name="Keys D.N."/>
            <person name="Haga S."/>
            <person name="Hayashi H."/>
            <person name="Hino K."/>
            <person name="Imai K.S."/>
            <person name="Inaba K."/>
            <person name="Kano S."/>
            <person name="Kobayashi K."/>
            <person name="Kobayashi M."/>
            <person name="Lee B.I."/>
            <person name="Makabe K.W."/>
            <person name="Manohar C."/>
            <person name="Matassi G."/>
            <person name="Medina M."/>
            <person name="Mochizuki Y."/>
            <person name="Mount S."/>
            <person name="Morishita T."/>
            <person name="Miura S."/>
            <person name="Nakayama A."/>
            <person name="Nishizaka S."/>
            <person name="Nomoto H."/>
            <person name="Ohta F."/>
            <person name="Oishi K."/>
            <person name="Rigoutsos I."/>
            <person name="Sano M."/>
            <person name="Sasaki A."/>
            <person name="Sasakura Y."/>
            <person name="Shoguchi E."/>
            <person name="Shin-i T."/>
            <person name="Spagnuolo A."/>
            <person name="Stainier D."/>
            <person name="Suzuki M.M."/>
            <person name="Tassy O."/>
            <person name="Takatori N."/>
            <person name="Tokuoka M."/>
            <person name="Yagi K."/>
            <person name="Yoshizaki F."/>
            <person name="Wada S."/>
            <person name="Zhang C."/>
            <person name="Hyatt P.D."/>
            <person name="Larimer F."/>
            <person name="Detter C."/>
            <person name="Doggett N."/>
            <person name="Glavina T."/>
            <person name="Hawkins T."/>
            <person name="Richardson P."/>
            <person name="Lucas S."/>
            <person name="Kohara Y."/>
            <person name="Levine M."/>
            <person name="Satoh N."/>
            <person name="Rokhsar D.S."/>
        </authorList>
    </citation>
    <scope>NUCLEOTIDE SEQUENCE [LARGE SCALE GENOMIC DNA]</scope>
</reference>
<dbReference type="RefSeq" id="XP_026689513.1">
    <property type="nucleotide sequence ID" value="XM_026833712.1"/>
</dbReference>
<feature type="compositionally biased region" description="Polar residues" evidence="1">
    <location>
        <begin position="87"/>
        <end position="105"/>
    </location>
</feature>
<accession>A0A1W3JM82</accession>